<keyword evidence="9" id="KW-1185">Reference proteome</keyword>
<organism evidence="8 9">
    <name type="scientific">Metallococcus carri</name>
    <dbReference type="NCBI Taxonomy" id="1656884"/>
    <lineage>
        <taxon>Bacteria</taxon>
        <taxon>Bacillati</taxon>
        <taxon>Actinomycetota</taxon>
        <taxon>Actinomycetes</taxon>
        <taxon>Micrococcales</taxon>
        <taxon>Dermacoccaceae</taxon>
        <taxon>Metallococcus</taxon>
    </lineage>
</organism>
<keyword evidence="6" id="KW-0464">Manganese</keyword>
<comment type="caution">
    <text evidence="8">The sequence shown here is derived from an EMBL/GenBank/DDBJ whole genome shotgun (WGS) entry which is preliminary data.</text>
</comment>
<evidence type="ECO:0000259" key="7">
    <source>
        <dbReference type="PROSITE" id="PS51462"/>
    </source>
</evidence>
<evidence type="ECO:0000256" key="5">
    <source>
        <dbReference type="ARBA" id="ARBA00022842"/>
    </source>
</evidence>
<comment type="cofactor">
    <cofactor evidence="2">
        <name>Mg(2+)</name>
        <dbReference type="ChEBI" id="CHEBI:18420"/>
    </cofactor>
</comment>
<dbReference type="EMBL" id="JAAOIV010000010">
    <property type="protein sequence ID" value="NHN56837.1"/>
    <property type="molecule type" value="Genomic_DNA"/>
</dbReference>
<comment type="cofactor">
    <cofactor evidence="1">
        <name>Mn(2+)</name>
        <dbReference type="ChEBI" id="CHEBI:29035"/>
    </cofactor>
</comment>
<evidence type="ECO:0000256" key="6">
    <source>
        <dbReference type="ARBA" id="ARBA00023211"/>
    </source>
</evidence>
<name>A0A967E9W7_9MICO</name>
<keyword evidence="3" id="KW-0479">Metal-binding</keyword>
<dbReference type="Pfam" id="PF00293">
    <property type="entry name" value="NUDIX"/>
    <property type="match status" value="1"/>
</dbReference>
<accession>A0A967E9W7</accession>
<dbReference type="CDD" id="cd03426">
    <property type="entry name" value="NUDIX_CoAse_Nudt7"/>
    <property type="match status" value="1"/>
</dbReference>
<keyword evidence="5" id="KW-0460">Magnesium</keyword>
<evidence type="ECO:0000256" key="1">
    <source>
        <dbReference type="ARBA" id="ARBA00001936"/>
    </source>
</evidence>
<dbReference type="PANTHER" id="PTHR12992">
    <property type="entry name" value="NUDIX HYDROLASE"/>
    <property type="match status" value="1"/>
</dbReference>
<dbReference type="InterPro" id="IPR015797">
    <property type="entry name" value="NUDIX_hydrolase-like_dom_sf"/>
</dbReference>
<dbReference type="GO" id="GO:0046872">
    <property type="term" value="F:metal ion binding"/>
    <property type="evidence" value="ECO:0007669"/>
    <property type="project" value="UniProtKB-KW"/>
</dbReference>
<evidence type="ECO:0000256" key="2">
    <source>
        <dbReference type="ARBA" id="ARBA00001946"/>
    </source>
</evidence>
<dbReference type="GO" id="GO:0010945">
    <property type="term" value="F:coenzyme A diphosphatase activity"/>
    <property type="evidence" value="ECO:0007669"/>
    <property type="project" value="InterPro"/>
</dbReference>
<keyword evidence="4" id="KW-0378">Hydrolase</keyword>
<dbReference type="InterPro" id="IPR000086">
    <property type="entry name" value="NUDIX_hydrolase_dom"/>
</dbReference>
<gene>
    <name evidence="8" type="ORF">G9U51_13750</name>
</gene>
<protein>
    <submittedName>
        <fullName evidence="8">CoA pyrophosphatase</fullName>
    </submittedName>
</protein>
<dbReference type="RefSeq" id="WP_166197496.1">
    <property type="nucleotide sequence ID" value="NZ_JAAOIV010000010.1"/>
</dbReference>
<feature type="domain" description="Nudix hydrolase" evidence="7">
    <location>
        <begin position="31"/>
        <end position="167"/>
    </location>
</feature>
<dbReference type="PROSITE" id="PS51462">
    <property type="entry name" value="NUDIX"/>
    <property type="match status" value="1"/>
</dbReference>
<dbReference type="Gene3D" id="3.90.79.10">
    <property type="entry name" value="Nucleoside Triphosphate Pyrophosphohydrolase"/>
    <property type="match status" value="1"/>
</dbReference>
<evidence type="ECO:0000256" key="4">
    <source>
        <dbReference type="ARBA" id="ARBA00022801"/>
    </source>
</evidence>
<dbReference type="SUPFAM" id="SSF55811">
    <property type="entry name" value="Nudix"/>
    <property type="match status" value="1"/>
</dbReference>
<dbReference type="Proteomes" id="UP000744769">
    <property type="component" value="Unassembled WGS sequence"/>
</dbReference>
<dbReference type="AlphaFoldDB" id="A0A967E9W7"/>
<dbReference type="PANTHER" id="PTHR12992:SF11">
    <property type="entry name" value="MITOCHONDRIAL COENZYME A DIPHOSPHATASE NUDT8"/>
    <property type="match status" value="1"/>
</dbReference>
<evidence type="ECO:0000313" key="9">
    <source>
        <dbReference type="Proteomes" id="UP000744769"/>
    </source>
</evidence>
<evidence type="ECO:0000313" key="8">
    <source>
        <dbReference type="EMBL" id="NHN56837.1"/>
    </source>
</evidence>
<sequence>MTAAPVPGWLADLPAHAAREGGFFAGFGPIEGRHSAVLLLFGPHTGGGEDVVLTERSATLRQHAGQVSFPGGTVDAGDADDADTALREAWEETGLERSAVEVIGTLPAIPLSVTGFRVVPVAAWWPDPHPLGVRDPAEVARVERVSLAALADPAHRFTATHPRRGFAAPAFEIDGLYVWGFTAIVLDALLHLSGYERPWDTDDRRQVPDRFLR</sequence>
<proteinExistence type="predicted"/>
<evidence type="ECO:0000256" key="3">
    <source>
        <dbReference type="ARBA" id="ARBA00022723"/>
    </source>
</evidence>
<reference evidence="8" key="1">
    <citation type="submission" date="2020-03" db="EMBL/GenBank/DDBJ databases">
        <title>Draft sequencing of Calidifontibacter sp. DB0510.</title>
        <authorList>
            <person name="Kim D.-U."/>
        </authorList>
    </citation>
    <scope>NUCLEOTIDE SEQUENCE</scope>
    <source>
        <strain evidence="8">DB0510</strain>
    </source>
</reference>
<dbReference type="InterPro" id="IPR045121">
    <property type="entry name" value="CoAse"/>
</dbReference>